<evidence type="ECO:0000313" key="2">
    <source>
        <dbReference type="Proteomes" id="UP000031802"/>
    </source>
</evidence>
<dbReference type="EMBL" id="JJMU01000061">
    <property type="protein sequence ID" value="KGE12994.1"/>
    <property type="molecule type" value="Genomic_DNA"/>
</dbReference>
<dbReference type="InterPro" id="IPR032320">
    <property type="entry name" value="GH18_BT1044-like"/>
</dbReference>
<dbReference type="PROSITE" id="PS51257">
    <property type="entry name" value="PROKAR_LIPOPROTEIN"/>
    <property type="match status" value="1"/>
</dbReference>
<proteinExistence type="predicted"/>
<dbReference type="OrthoDB" id="7183084at2"/>
<dbReference type="AlphaFoldDB" id="A0A0B8T5M5"/>
<dbReference type="STRING" id="1229276.DI53_3211"/>
<dbReference type="InterPro" id="IPR001579">
    <property type="entry name" value="Glyco_hydro_18_chit_AS"/>
</dbReference>
<dbReference type="PATRIC" id="fig|1229276.3.peg.3321"/>
<dbReference type="eggNOG" id="COG3325">
    <property type="taxonomic scope" value="Bacteria"/>
</dbReference>
<gene>
    <name evidence="1" type="ORF">DI53_3211</name>
</gene>
<name>A0A0B8T5M5_9SPHI</name>
<dbReference type="GO" id="GO:0004553">
    <property type="term" value="F:hydrolase activity, hydrolyzing O-glycosyl compounds"/>
    <property type="evidence" value="ECO:0007669"/>
    <property type="project" value="InterPro"/>
</dbReference>
<accession>A0A0B8T5M5</accession>
<dbReference type="InterPro" id="IPR017853">
    <property type="entry name" value="GH"/>
</dbReference>
<protein>
    <submittedName>
        <fullName evidence="1">Endo-beta-N-acetylglucosaminidase</fullName>
    </submittedName>
</protein>
<sequence length="321" mass="35675">MKDTKIILYTLLGVSTLLLGACEKQNLPTPEAVERLVEARSEDYYTNLRAYKKSDHQIYYGWFGGSGAAGGPDIITVMDHIPDSVDIVSMWGGLPPLGSYNHKKMNETQRIKGTRFISVALAFDTFLDRYAEQDFVTTFAGQGEARLIEGFKLVAENVAKQVNEYGLDGFDLDYEPSPRDLLYNNRNAELLIIELGKVLGPQSGSGKLLVVDMFTERLPATVVPYLDYFVVQAYSPQGGNVASLPNRFRQIPGMPFEKCIAGENFETLWETGGLLAAYAAWNPQGGKKGGIAAYLPNYEYALNPEYRWTRAAIQIMNPAVR</sequence>
<reference evidence="1 2" key="2">
    <citation type="journal article" date="2015" name="PLoS ONE">
        <title>Whole-Genome Optical Mapping and Finished Genome Sequence of Sphingobacterium deserti sp. nov., a New Species Isolated from the Western Desert of China.</title>
        <authorList>
            <person name="Teng C."/>
            <person name="Zhou Z."/>
            <person name="Molnar I."/>
            <person name="Li X."/>
            <person name="Tang R."/>
            <person name="Chen M."/>
            <person name="Wang L."/>
            <person name="Su S."/>
            <person name="Zhang W."/>
            <person name="Lin M."/>
        </authorList>
    </citation>
    <scope>NUCLEOTIDE SEQUENCE [LARGE SCALE GENOMIC DNA]</scope>
    <source>
        <strain evidence="2">ACCC05744</strain>
    </source>
</reference>
<comment type="caution">
    <text evidence="1">The sequence shown here is derived from an EMBL/GenBank/DDBJ whole genome shotgun (WGS) entry which is preliminary data.</text>
</comment>
<evidence type="ECO:0000313" key="1">
    <source>
        <dbReference type="EMBL" id="KGE12994.1"/>
    </source>
</evidence>
<reference evidence="2" key="1">
    <citation type="submission" date="2014-04" db="EMBL/GenBank/DDBJ databases">
        <title>Whole-Genome optical mapping and complete genome sequence of Sphingobacterium deserti sp. nov., a new spaces isolated from desert in the west of China.</title>
        <authorList>
            <person name="Teng C."/>
            <person name="Zhou Z."/>
            <person name="Li X."/>
            <person name="Chen M."/>
            <person name="Lin M."/>
            <person name="Wang L."/>
            <person name="Su S."/>
            <person name="Zhang C."/>
            <person name="Zhang W."/>
        </authorList>
    </citation>
    <scope>NUCLEOTIDE SEQUENCE [LARGE SCALE GENOMIC DNA]</scope>
    <source>
        <strain evidence="2">ACCC05744</strain>
    </source>
</reference>
<dbReference type="Proteomes" id="UP000031802">
    <property type="component" value="Unassembled WGS sequence"/>
</dbReference>
<keyword evidence="2" id="KW-1185">Reference proteome</keyword>
<dbReference type="PROSITE" id="PS01095">
    <property type="entry name" value="GH18_1"/>
    <property type="match status" value="1"/>
</dbReference>
<dbReference type="GO" id="GO:0005975">
    <property type="term" value="P:carbohydrate metabolic process"/>
    <property type="evidence" value="ECO:0007669"/>
    <property type="project" value="InterPro"/>
</dbReference>
<dbReference type="SUPFAM" id="SSF51445">
    <property type="entry name" value="(Trans)glycosidases"/>
    <property type="match status" value="1"/>
</dbReference>
<dbReference type="Gene3D" id="3.20.20.80">
    <property type="entry name" value="Glycosidases"/>
    <property type="match status" value="1"/>
</dbReference>
<organism evidence="1 2">
    <name type="scientific">Sphingobacterium deserti</name>
    <dbReference type="NCBI Taxonomy" id="1229276"/>
    <lineage>
        <taxon>Bacteria</taxon>
        <taxon>Pseudomonadati</taxon>
        <taxon>Bacteroidota</taxon>
        <taxon>Sphingobacteriia</taxon>
        <taxon>Sphingobacteriales</taxon>
        <taxon>Sphingobacteriaceae</taxon>
        <taxon>Sphingobacterium</taxon>
    </lineage>
</organism>
<dbReference type="Pfam" id="PF16141">
    <property type="entry name" value="GH18_BT1044-like"/>
    <property type="match status" value="1"/>
</dbReference>
<dbReference type="RefSeq" id="WP_037501842.1">
    <property type="nucleotide sequence ID" value="NZ_JJMU01000061.1"/>
</dbReference>